<protein>
    <submittedName>
        <fullName evidence="2">Uncharacterized protein</fullName>
    </submittedName>
</protein>
<name>A0ABP9RSZ6_9GAMM</name>
<evidence type="ECO:0000313" key="2">
    <source>
        <dbReference type="EMBL" id="GAA5185841.1"/>
    </source>
</evidence>
<proteinExistence type="predicted"/>
<evidence type="ECO:0000256" key="1">
    <source>
        <dbReference type="SAM" id="MobiDB-lite"/>
    </source>
</evidence>
<feature type="region of interest" description="Disordered" evidence="1">
    <location>
        <begin position="1"/>
        <end position="22"/>
    </location>
</feature>
<keyword evidence="3" id="KW-1185">Reference proteome</keyword>
<comment type="caution">
    <text evidence="2">The sequence shown here is derived from an EMBL/GenBank/DDBJ whole genome shotgun (WGS) entry which is preliminary data.</text>
</comment>
<accession>A0ABP9RSZ6</accession>
<sequence length="90" mass="10331">MFYANSQNFASEDSNMPKSISQSAPLESIARYLQRVEGCDPVQAEREARQVVADFERMQRQGYISGWYFDEQGHLDLIPSDDVLGRLNEK</sequence>
<dbReference type="Proteomes" id="UP001501600">
    <property type="component" value="Unassembled WGS sequence"/>
</dbReference>
<dbReference type="EMBL" id="BAABLF010000001">
    <property type="protein sequence ID" value="GAA5185841.1"/>
    <property type="molecule type" value="Genomic_DNA"/>
</dbReference>
<evidence type="ECO:0000313" key="3">
    <source>
        <dbReference type="Proteomes" id="UP001501600"/>
    </source>
</evidence>
<organism evidence="2 3">
    <name type="scientific">Ferrimonas gelatinilytica</name>
    <dbReference type="NCBI Taxonomy" id="1255257"/>
    <lineage>
        <taxon>Bacteria</taxon>
        <taxon>Pseudomonadati</taxon>
        <taxon>Pseudomonadota</taxon>
        <taxon>Gammaproteobacteria</taxon>
        <taxon>Alteromonadales</taxon>
        <taxon>Ferrimonadaceae</taxon>
        <taxon>Ferrimonas</taxon>
    </lineage>
</organism>
<reference evidence="3" key="1">
    <citation type="journal article" date="2019" name="Int. J. Syst. Evol. Microbiol.">
        <title>The Global Catalogue of Microorganisms (GCM) 10K type strain sequencing project: providing services to taxonomists for standard genome sequencing and annotation.</title>
        <authorList>
            <consortium name="The Broad Institute Genomics Platform"/>
            <consortium name="The Broad Institute Genome Sequencing Center for Infectious Disease"/>
            <person name="Wu L."/>
            <person name="Ma J."/>
        </authorList>
    </citation>
    <scope>NUCLEOTIDE SEQUENCE [LARGE SCALE GENOMIC DNA]</scope>
    <source>
        <strain evidence="3">JCM 18720</strain>
    </source>
</reference>
<gene>
    <name evidence="2" type="ORF">GCM10025772_00020</name>
</gene>